<dbReference type="EMBL" id="JAYKBW010000014">
    <property type="protein sequence ID" value="MEB3075933.1"/>
    <property type="molecule type" value="Genomic_DNA"/>
</dbReference>
<reference evidence="2 3" key="1">
    <citation type="submission" date="2023-12" db="EMBL/GenBank/DDBJ databases">
        <title>Genomic sequences of Capnocytophaga and Parvimonas strains.</title>
        <authorList>
            <person name="Watt R.M."/>
            <person name="Wang M."/>
            <person name="Yang T."/>
            <person name="Tong W.M."/>
        </authorList>
    </citation>
    <scope>NUCLEOTIDE SEQUENCE [LARGE SCALE GENOMIC DNA]</scope>
    <source>
        <strain evidence="2 3">CCUG 13096</strain>
    </source>
</reference>
<feature type="chain" id="PRO_5047062517" evidence="1">
    <location>
        <begin position="21"/>
        <end position="157"/>
    </location>
</feature>
<keyword evidence="3" id="KW-1185">Reference proteome</keyword>
<name>A0ABU5ZAE3_9FLAO</name>
<dbReference type="InterPro" id="IPR014469">
    <property type="entry name" value="DUF2271"/>
</dbReference>
<evidence type="ECO:0000256" key="1">
    <source>
        <dbReference type="SAM" id="SignalP"/>
    </source>
</evidence>
<evidence type="ECO:0000313" key="2">
    <source>
        <dbReference type="EMBL" id="MEB3075933.1"/>
    </source>
</evidence>
<comment type="caution">
    <text evidence="2">The sequence shown here is derived from an EMBL/GenBank/DDBJ whole genome shotgun (WGS) entry which is preliminary data.</text>
</comment>
<feature type="signal peptide" evidence="1">
    <location>
        <begin position="1"/>
        <end position="20"/>
    </location>
</feature>
<dbReference type="Pfam" id="PF10029">
    <property type="entry name" value="DUF2271"/>
    <property type="match status" value="1"/>
</dbReference>
<gene>
    <name evidence="2" type="ORF">VJJ08_11605</name>
</gene>
<protein>
    <submittedName>
        <fullName evidence="2">DUF2271 domain-containing protein</fullName>
    </submittedName>
</protein>
<accession>A0ABU5ZAE3</accession>
<sequence length="157" mass="17995">MIRKIGFAFLAFFAFAAVHAQDKFKCMVQMANYTGEGAYMVVSLIDPQDHYVKTLYVFGDNSKYYDSLKKWFGFHSEKQEKIDAITGASITQGDRKNIVLDLDKNLLDQGYKIRFESAVEDQYYYTTDAQVPFTTEALKGKTEGTGYVRYVRLSLPK</sequence>
<dbReference type="RefSeq" id="WP_298822868.1">
    <property type="nucleotide sequence ID" value="NZ_JAYKBW010000014.1"/>
</dbReference>
<organism evidence="2 3">
    <name type="scientific">Capnocytophaga gingivalis</name>
    <dbReference type="NCBI Taxonomy" id="1017"/>
    <lineage>
        <taxon>Bacteria</taxon>
        <taxon>Pseudomonadati</taxon>
        <taxon>Bacteroidota</taxon>
        <taxon>Flavobacteriia</taxon>
        <taxon>Flavobacteriales</taxon>
        <taxon>Flavobacteriaceae</taxon>
        <taxon>Capnocytophaga</taxon>
    </lineage>
</organism>
<evidence type="ECO:0000313" key="3">
    <source>
        <dbReference type="Proteomes" id="UP001311730"/>
    </source>
</evidence>
<proteinExistence type="predicted"/>
<keyword evidence="1" id="KW-0732">Signal</keyword>
<dbReference type="Proteomes" id="UP001311730">
    <property type="component" value="Unassembled WGS sequence"/>
</dbReference>